<dbReference type="SMART" id="SM00175">
    <property type="entry name" value="RAB"/>
    <property type="match status" value="1"/>
</dbReference>
<dbReference type="PROSITE" id="PS51420">
    <property type="entry name" value="RHO"/>
    <property type="match status" value="1"/>
</dbReference>
<evidence type="ECO:0000313" key="2">
    <source>
        <dbReference type="EMBL" id="OHS97929.1"/>
    </source>
</evidence>
<dbReference type="InterPro" id="IPR001806">
    <property type="entry name" value="Small_GTPase"/>
</dbReference>
<name>A0A1J4JGW3_9EUKA</name>
<dbReference type="NCBIfam" id="TIGR00231">
    <property type="entry name" value="small_GTP"/>
    <property type="match status" value="1"/>
</dbReference>
<sequence length="193" mass="21558">MTVTGRVVLVGDTQVGKTSILTQFLHKQIPYEQKSTVGAVFHTHETNVNGKTVSMQIWDTAGQEKYQALGPIYYRNSVAAIAVFDMTDKHTMKNLTKWVDNFRKFSENPYVIIAANKSDLEEFIAVDEEEISTFAKSLGAQYIITSAKTGCGIEEVFDVVSNHIAQIQVERAEVTNIDINNNNNDTKKSRSCC</sequence>
<dbReference type="FunFam" id="3.40.50.300:FF:001204">
    <property type="entry name" value="Small GTP-binding protein, putative"/>
    <property type="match status" value="1"/>
</dbReference>
<dbReference type="GO" id="GO:0005525">
    <property type="term" value="F:GTP binding"/>
    <property type="evidence" value="ECO:0007669"/>
    <property type="project" value="InterPro"/>
</dbReference>
<dbReference type="OrthoDB" id="10262483at2759"/>
<dbReference type="Proteomes" id="UP000179807">
    <property type="component" value="Unassembled WGS sequence"/>
</dbReference>
<dbReference type="SMART" id="SM00176">
    <property type="entry name" value="RAN"/>
    <property type="match status" value="1"/>
</dbReference>
<dbReference type="AlphaFoldDB" id="A0A1J4JGW3"/>
<dbReference type="GO" id="GO:0003924">
    <property type="term" value="F:GTPase activity"/>
    <property type="evidence" value="ECO:0007669"/>
    <property type="project" value="InterPro"/>
</dbReference>
<dbReference type="PROSITE" id="PS51419">
    <property type="entry name" value="RAB"/>
    <property type="match status" value="1"/>
</dbReference>
<dbReference type="SMART" id="SM00174">
    <property type="entry name" value="RHO"/>
    <property type="match status" value="1"/>
</dbReference>
<proteinExistence type="predicted"/>
<dbReference type="InterPro" id="IPR005225">
    <property type="entry name" value="Small_GTP-bd"/>
</dbReference>
<organism evidence="2 3">
    <name type="scientific">Tritrichomonas foetus</name>
    <dbReference type="NCBI Taxonomy" id="1144522"/>
    <lineage>
        <taxon>Eukaryota</taxon>
        <taxon>Metamonada</taxon>
        <taxon>Parabasalia</taxon>
        <taxon>Tritrichomonadida</taxon>
        <taxon>Tritrichomonadidae</taxon>
        <taxon>Tritrichomonas</taxon>
    </lineage>
</organism>
<keyword evidence="3" id="KW-1185">Reference proteome</keyword>
<dbReference type="PROSITE" id="PS51421">
    <property type="entry name" value="RAS"/>
    <property type="match status" value="1"/>
</dbReference>
<dbReference type="SUPFAM" id="SSF52540">
    <property type="entry name" value="P-loop containing nucleoside triphosphate hydrolases"/>
    <property type="match status" value="1"/>
</dbReference>
<keyword evidence="1" id="KW-0547">Nucleotide-binding</keyword>
<dbReference type="InterPro" id="IPR027417">
    <property type="entry name" value="P-loop_NTPase"/>
</dbReference>
<comment type="caution">
    <text evidence="2">The sequence shown here is derived from an EMBL/GenBank/DDBJ whole genome shotgun (WGS) entry which is preliminary data.</text>
</comment>
<dbReference type="PRINTS" id="PR00449">
    <property type="entry name" value="RASTRNSFRMNG"/>
</dbReference>
<dbReference type="PANTHER" id="PTHR47978">
    <property type="match status" value="1"/>
</dbReference>
<dbReference type="CDD" id="cd00154">
    <property type="entry name" value="Rab"/>
    <property type="match status" value="1"/>
</dbReference>
<dbReference type="SMART" id="SM00173">
    <property type="entry name" value="RAS"/>
    <property type="match status" value="1"/>
</dbReference>
<reference evidence="2" key="1">
    <citation type="submission" date="2016-10" db="EMBL/GenBank/DDBJ databases">
        <authorList>
            <person name="Benchimol M."/>
            <person name="Almeida L.G."/>
            <person name="Vasconcelos A.T."/>
            <person name="Perreira-Neves A."/>
            <person name="Rosa I.A."/>
            <person name="Tasca T."/>
            <person name="Bogo M.R."/>
            <person name="de Souza W."/>
        </authorList>
    </citation>
    <scope>NUCLEOTIDE SEQUENCE [LARGE SCALE GENOMIC DNA]</scope>
    <source>
        <strain evidence="2">K</strain>
    </source>
</reference>
<evidence type="ECO:0000313" key="3">
    <source>
        <dbReference type="Proteomes" id="UP000179807"/>
    </source>
</evidence>
<dbReference type="Pfam" id="PF00071">
    <property type="entry name" value="Ras"/>
    <property type="match status" value="1"/>
</dbReference>
<dbReference type="VEuPathDB" id="TrichDB:TRFO_35769"/>
<dbReference type="Gene3D" id="3.40.50.300">
    <property type="entry name" value="P-loop containing nucleotide triphosphate hydrolases"/>
    <property type="match status" value="1"/>
</dbReference>
<protein>
    <submittedName>
        <fullName evidence="2">Ras-related protein Rab2BV</fullName>
    </submittedName>
</protein>
<gene>
    <name evidence="2" type="ORF">TRFO_35769</name>
</gene>
<dbReference type="EMBL" id="MLAK01001085">
    <property type="protein sequence ID" value="OHS97929.1"/>
    <property type="molecule type" value="Genomic_DNA"/>
</dbReference>
<dbReference type="RefSeq" id="XP_068351066.1">
    <property type="nucleotide sequence ID" value="XM_068510446.1"/>
</dbReference>
<evidence type="ECO:0000256" key="1">
    <source>
        <dbReference type="ARBA" id="ARBA00022741"/>
    </source>
</evidence>
<dbReference type="GeneID" id="94845150"/>
<accession>A0A1J4JGW3</accession>